<dbReference type="PANTHER" id="PTHR22751:SF54">
    <property type="entry name" value="G-PROTEIN COUPLED RECEPTORS FAMILY 1 PROFILE DOMAIN-CONTAINING PROTEIN"/>
    <property type="match status" value="1"/>
</dbReference>
<evidence type="ECO:0000256" key="3">
    <source>
        <dbReference type="ARBA" id="ARBA00022989"/>
    </source>
</evidence>
<organism evidence="8">
    <name type="scientific">Caenorhabditis remanei</name>
    <name type="common">Caenorhabditis vulgaris</name>
    <dbReference type="NCBI Taxonomy" id="31234"/>
    <lineage>
        <taxon>Eukaryota</taxon>
        <taxon>Metazoa</taxon>
        <taxon>Ecdysozoa</taxon>
        <taxon>Nematoda</taxon>
        <taxon>Chromadorea</taxon>
        <taxon>Rhabditida</taxon>
        <taxon>Rhabditina</taxon>
        <taxon>Rhabditomorpha</taxon>
        <taxon>Rhabditoidea</taxon>
        <taxon>Rhabditidae</taxon>
        <taxon>Peloderinae</taxon>
        <taxon>Caenorhabditis</taxon>
    </lineage>
</organism>
<dbReference type="GO" id="GO:0008528">
    <property type="term" value="F:G protein-coupled peptide receptor activity"/>
    <property type="evidence" value="ECO:0007669"/>
    <property type="project" value="InterPro"/>
</dbReference>
<gene>
    <name evidence="7" type="ORF">CRE_09136</name>
</gene>
<feature type="transmembrane region" description="Helical" evidence="5">
    <location>
        <begin position="555"/>
        <end position="574"/>
    </location>
</feature>
<feature type="transmembrane region" description="Helical" evidence="5">
    <location>
        <begin position="400"/>
        <end position="422"/>
    </location>
</feature>
<evidence type="ECO:0000256" key="2">
    <source>
        <dbReference type="ARBA" id="ARBA00022692"/>
    </source>
</evidence>
<feature type="transmembrane region" description="Helical" evidence="5">
    <location>
        <begin position="586"/>
        <end position="604"/>
    </location>
</feature>
<dbReference type="PROSITE" id="PS50262">
    <property type="entry name" value="G_PROTEIN_RECEP_F1_2"/>
    <property type="match status" value="2"/>
</dbReference>
<evidence type="ECO:0000313" key="7">
    <source>
        <dbReference type="EMBL" id="EFO95113.1"/>
    </source>
</evidence>
<protein>
    <recommendedName>
        <fullName evidence="6">G-protein coupled receptors family 1 profile domain-containing protein</fullName>
    </recommendedName>
</protein>
<dbReference type="Gene3D" id="1.20.1070.10">
    <property type="entry name" value="Rhodopsin 7-helix transmembrane proteins"/>
    <property type="match status" value="3"/>
</dbReference>
<feature type="transmembrane region" description="Helical" evidence="5">
    <location>
        <begin position="434"/>
        <end position="462"/>
    </location>
</feature>
<feature type="transmembrane region" description="Helical" evidence="5">
    <location>
        <begin position="229"/>
        <end position="247"/>
    </location>
</feature>
<evidence type="ECO:0000256" key="4">
    <source>
        <dbReference type="ARBA" id="ARBA00023136"/>
    </source>
</evidence>
<dbReference type="EMBL" id="DS268409">
    <property type="protein sequence ID" value="EFO95113.1"/>
    <property type="molecule type" value="Genomic_DNA"/>
</dbReference>
<proteinExistence type="predicted"/>
<comment type="subcellular location">
    <subcellularLocation>
        <location evidence="1">Membrane</location>
    </subcellularLocation>
</comment>
<feature type="domain" description="G-protein coupled receptors family 1 profile" evidence="6">
    <location>
        <begin position="49"/>
        <end position="337"/>
    </location>
</feature>
<dbReference type="HOGENOM" id="CLU_357970_0_0_1"/>
<sequence>MDQFSYEYEFVGFSKTNTEILVWFRSSLNSFLPISRNIELIFAAIGVLVNIFHLAILTRPSMRTNCINVIIIGIGVADLFVMGSICSDNILEALEGNECYNFYNHLLTLINFWRKILREVFRRTSAWLGVFMALIRYLVVKNATNSVSDKMMKPVYGFLTVLVCMMISSLISGIYYYRASILKIAFWIPPELCLGYASDYTEPIYAFIIDRSFFFEPIFGSQSFKLADGLLKIAIAVILPVLTVLLLRELGVARRKKSTLTRSEQNSKKSDQTTKMIILMTVASIISEAPLGISSILQVFSGRSLGLLMLSADLIENLGMFVAMNSLTHCFISFVIYTQYRNTVKNSFRCKIKTIKPNKLIPAALLPILSFLLVRELQVARKNRRKISGRNEQHKPDNTTRMVILMTIASVIAEGPIGLAYLLQGVSGDSEGLLLLGGDLISVFEMFVAMNSLSHCLISLIVSTPYQNTVKDVFKCLQKTKKIGNNVCFWFPPISEYFFAGHCDPKDKCDNCGIYEYAEDLFKYKDFKGFGNFTNKFLVTFGNALNATSDTTYKLKLIFAVIGFVVNIFHLMILTRKPMRTSCINVIMVGMGIADFINMTYYLYVELYGIVQNNECINSLRYAYIFLYLCQMATYDMFRRDYAWLVVMMALIRFLVIKNAMSAAYQKLAEPLFGLKTVIASTFLSVLISVYGYWHQYIDELSPWVPPTECQGYPANYSEPKYYPQIDLEYEENPTFGLKPFLYFDSCMKLIPTVALPILTFLLIRELQVARRNRRRLSSKNEK</sequence>
<dbReference type="SUPFAM" id="SSF81321">
    <property type="entry name" value="Family A G protein-coupled receptor-like"/>
    <property type="match status" value="3"/>
</dbReference>
<dbReference type="InParanoid" id="E3LJI7"/>
<keyword evidence="8" id="KW-1185">Reference proteome</keyword>
<dbReference type="Pfam" id="PF10324">
    <property type="entry name" value="7TM_GPCR_Srw"/>
    <property type="match status" value="3"/>
</dbReference>
<dbReference type="AlphaFoldDB" id="E3LJI7"/>
<feature type="transmembrane region" description="Helical" evidence="5">
    <location>
        <begin position="65"/>
        <end position="85"/>
    </location>
</feature>
<feature type="domain" description="G-protein coupled receptors family 1 profile" evidence="6">
    <location>
        <begin position="566"/>
        <end position="783"/>
    </location>
</feature>
<evidence type="ECO:0000256" key="1">
    <source>
        <dbReference type="ARBA" id="ARBA00004370"/>
    </source>
</evidence>
<evidence type="ECO:0000259" key="6">
    <source>
        <dbReference type="PROSITE" id="PS50262"/>
    </source>
</evidence>
<feature type="transmembrane region" description="Helical" evidence="5">
    <location>
        <begin position="40"/>
        <end position="58"/>
    </location>
</feature>
<dbReference type="PANTHER" id="PTHR22751">
    <property type="entry name" value="G-PROTEIN COUPLED RECEPTOR-RELATED"/>
    <property type="match status" value="1"/>
</dbReference>
<evidence type="ECO:0000313" key="8">
    <source>
        <dbReference type="Proteomes" id="UP000008281"/>
    </source>
</evidence>
<feature type="transmembrane region" description="Helical" evidence="5">
    <location>
        <begin position="320"/>
        <end position="340"/>
    </location>
</feature>
<dbReference type="InterPro" id="IPR017452">
    <property type="entry name" value="GPCR_Rhodpsn_7TM"/>
</dbReference>
<keyword evidence="2 5" id="KW-0812">Transmembrane</keyword>
<dbReference type="InterPro" id="IPR019427">
    <property type="entry name" value="7TM_GPCR_serpentine_rcpt_Srw"/>
</dbReference>
<dbReference type="Proteomes" id="UP000008281">
    <property type="component" value="Unassembled WGS sequence"/>
</dbReference>
<dbReference type="GO" id="GO:0016020">
    <property type="term" value="C:membrane"/>
    <property type="evidence" value="ECO:0007669"/>
    <property type="project" value="UniProtKB-SubCell"/>
</dbReference>
<name>E3LJI7_CAERE</name>
<feature type="transmembrane region" description="Helical" evidence="5">
    <location>
        <begin position="642"/>
        <end position="661"/>
    </location>
</feature>
<accession>E3LJI7</accession>
<feature type="transmembrane region" description="Helical" evidence="5">
    <location>
        <begin position="673"/>
        <end position="694"/>
    </location>
</feature>
<feature type="transmembrane region" description="Helical" evidence="5">
    <location>
        <begin position="124"/>
        <end position="143"/>
    </location>
</feature>
<evidence type="ECO:0000256" key="5">
    <source>
        <dbReference type="SAM" id="Phobius"/>
    </source>
</evidence>
<feature type="transmembrane region" description="Helical" evidence="5">
    <location>
        <begin position="155"/>
        <end position="177"/>
    </location>
</feature>
<reference evidence="7" key="1">
    <citation type="submission" date="2007-07" db="EMBL/GenBank/DDBJ databases">
        <title>PCAP assembly of the Caenorhabditis remanei genome.</title>
        <authorList>
            <consortium name="The Caenorhabditis remanei Sequencing Consortium"/>
            <person name="Wilson R.K."/>
        </authorList>
    </citation>
    <scope>NUCLEOTIDE SEQUENCE [LARGE SCALE GENOMIC DNA]</scope>
    <source>
        <strain evidence="7">PB4641</strain>
    </source>
</reference>
<feature type="transmembrane region" description="Helical" evidence="5">
    <location>
        <begin position="277"/>
        <end position="300"/>
    </location>
</feature>
<feature type="transmembrane region" description="Helical" evidence="5">
    <location>
        <begin position="741"/>
        <end position="764"/>
    </location>
</feature>
<keyword evidence="4 5" id="KW-0472">Membrane</keyword>
<dbReference type="STRING" id="31234.E3LJI7"/>
<keyword evidence="3 5" id="KW-1133">Transmembrane helix</keyword>